<feature type="compositionally biased region" description="Low complexity" evidence="1">
    <location>
        <begin position="134"/>
        <end position="144"/>
    </location>
</feature>
<evidence type="ECO:0000313" key="3">
    <source>
        <dbReference type="Proteomes" id="UP001632037"/>
    </source>
</evidence>
<accession>A0ABD3FXU3</accession>
<dbReference type="EMBL" id="JBIMZQ010000005">
    <property type="protein sequence ID" value="KAL3671745.1"/>
    <property type="molecule type" value="Genomic_DNA"/>
</dbReference>
<evidence type="ECO:0000256" key="1">
    <source>
        <dbReference type="SAM" id="MobiDB-lite"/>
    </source>
</evidence>
<protein>
    <submittedName>
        <fullName evidence="2">Uncharacterized protein</fullName>
    </submittedName>
</protein>
<reference evidence="2 3" key="1">
    <citation type="submission" date="2024-09" db="EMBL/GenBank/DDBJ databases">
        <title>Genome sequencing and assembly of Phytophthora oleae, isolate VK10A, causative agent of rot of olive drupes.</title>
        <authorList>
            <person name="Conti Taguali S."/>
            <person name="Riolo M."/>
            <person name="La Spada F."/>
            <person name="Cacciola S.O."/>
            <person name="Dionisio G."/>
        </authorList>
    </citation>
    <scope>NUCLEOTIDE SEQUENCE [LARGE SCALE GENOMIC DNA]</scope>
    <source>
        <strain evidence="2 3">VK10A</strain>
    </source>
</reference>
<evidence type="ECO:0000313" key="2">
    <source>
        <dbReference type="EMBL" id="KAL3671745.1"/>
    </source>
</evidence>
<feature type="compositionally biased region" description="Basic and acidic residues" evidence="1">
    <location>
        <begin position="163"/>
        <end position="173"/>
    </location>
</feature>
<proteinExistence type="predicted"/>
<keyword evidence="3" id="KW-1185">Reference proteome</keyword>
<dbReference type="AlphaFoldDB" id="A0ABD3FXU3"/>
<gene>
    <name evidence="2" type="ORF">V7S43_003655</name>
</gene>
<dbReference type="Proteomes" id="UP001632037">
    <property type="component" value="Unassembled WGS sequence"/>
</dbReference>
<sequence length="257" mass="27881">MQDGGLFMMSPMDSSGEARLAKARACIRKTFGPGGSGRRTKRALEMAGEAPTPAKTPRTKLRQRIALASQLNTEELFMQAFGNSEELMKEEFDLARPAGYPVPKSSRQDAMTSTQQTTAPTSYFSLASTSTSAFTSSLPAPSTTNMSHLTRPSRIRTPRKGAAKRERAGESSAEKALVLRKPRLGNASARSIDYSSAGASAFSVQTAASSFKSFAFVTNRGDSLHQPSRFFSRTSPSKFQFSSNATRLFSQRQAPLR</sequence>
<comment type="caution">
    <text evidence="2">The sequence shown here is derived from an EMBL/GenBank/DDBJ whole genome shotgun (WGS) entry which is preliminary data.</text>
</comment>
<organism evidence="2 3">
    <name type="scientific">Phytophthora oleae</name>
    <dbReference type="NCBI Taxonomy" id="2107226"/>
    <lineage>
        <taxon>Eukaryota</taxon>
        <taxon>Sar</taxon>
        <taxon>Stramenopiles</taxon>
        <taxon>Oomycota</taxon>
        <taxon>Peronosporomycetes</taxon>
        <taxon>Peronosporales</taxon>
        <taxon>Peronosporaceae</taxon>
        <taxon>Phytophthora</taxon>
    </lineage>
</organism>
<name>A0ABD3FXU3_9STRA</name>
<feature type="region of interest" description="Disordered" evidence="1">
    <location>
        <begin position="134"/>
        <end position="173"/>
    </location>
</feature>
<feature type="compositionally biased region" description="Basic residues" evidence="1">
    <location>
        <begin position="151"/>
        <end position="162"/>
    </location>
</feature>